<keyword evidence="4" id="KW-1185">Reference proteome</keyword>
<evidence type="ECO:0000256" key="1">
    <source>
        <dbReference type="ARBA" id="ARBA00022801"/>
    </source>
</evidence>
<dbReference type="PRINTS" id="PR01398">
    <property type="entry name" value="ISCHRISMTASE"/>
</dbReference>
<gene>
    <name evidence="3" type="ORF">CLV72_105169</name>
</gene>
<dbReference type="GO" id="GO:0016829">
    <property type="term" value="F:lyase activity"/>
    <property type="evidence" value="ECO:0007669"/>
    <property type="project" value="UniProtKB-KW"/>
</dbReference>
<evidence type="ECO:0000313" key="4">
    <source>
        <dbReference type="Proteomes" id="UP000237846"/>
    </source>
</evidence>
<feature type="domain" description="Isochorismatase-like" evidence="2">
    <location>
        <begin position="35"/>
        <end position="208"/>
    </location>
</feature>
<dbReference type="AlphaFoldDB" id="A0A2T0Q214"/>
<dbReference type="Gene3D" id="3.40.50.850">
    <property type="entry name" value="Isochorismatase-like"/>
    <property type="match status" value="1"/>
</dbReference>
<keyword evidence="3" id="KW-0456">Lyase</keyword>
<evidence type="ECO:0000313" key="3">
    <source>
        <dbReference type="EMBL" id="PRX97819.1"/>
    </source>
</evidence>
<dbReference type="PANTHER" id="PTHR43540">
    <property type="entry name" value="PEROXYUREIDOACRYLATE/UREIDOACRYLATE AMIDOHYDROLASE-RELATED"/>
    <property type="match status" value="1"/>
</dbReference>
<evidence type="ECO:0000259" key="2">
    <source>
        <dbReference type="Pfam" id="PF00857"/>
    </source>
</evidence>
<dbReference type="InterPro" id="IPR050272">
    <property type="entry name" value="Isochorismatase-like_hydrls"/>
</dbReference>
<dbReference type="PANTHER" id="PTHR43540:SF3">
    <property type="entry name" value="ENTEROBACTIN SYNTHASE COMPONENT B"/>
    <property type="match status" value="1"/>
</dbReference>
<sequence>MLRTSALPSIAPYAVPAFTEPTTGPSGWRPEPGRAALLIHDMQRYFLRPYPPAAEPLATALANIAALRAACRAAGVPVLYTAKPGGMPPEQRGLERDFWGAGMREVDEHTAITPELAPAGTDVVIIKRRYSAFVGTGLEQLLRSRGRDQLIVTGVYTHIGCLLTAADAFMRDIQPFLVADATADFTAEDHRSALRYAAGRCAKVLPTAGVLGALASGAVPPPVPAPPGAVGTPGAMRAAPA</sequence>
<dbReference type="RefSeq" id="WP_106247505.1">
    <property type="nucleotide sequence ID" value="NZ_PVZC01000005.1"/>
</dbReference>
<organism evidence="3 4">
    <name type="scientific">Allonocardiopsis opalescens</name>
    <dbReference type="NCBI Taxonomy" id="1144618"/>
    <lineage>
        <taxon>Bacteria</taxon>
        <taxon>Bacillati</taxon>
        <taxon>Actinomycetota</taxon>
        <taxon>Actinomycetes</taxon>
        <taxon>Streptosporangiales</taxon>
        <taxon>Allonocardiopsis</taxon>
    </lineage>
</organism>
<dbReference type="SUPFAM" id="SSF52499">
    <property type="entry name" value="Isochorismatase-like hydrolases"/>
    <property type="match status" value="1"/>
</dbReference>
<dbReference type="InterPro" id="IPR036380">
    <property type="entry name" value="Isochorismatase-like_sf"/>
</dbReference>
<accession>A0A2T0Q214</accession>
<comment type="caution">
    <text evidence="3">The sequence shown here is derived from an EMBL/GenBank/DDBJ whole genome shotgun (WGS) entry which is preliminary data.</text>
</comment>
<proteinExistence type="predicted"/>
<dbReference type="Proteomes" id="UP000237846">
    <property type="component" value="Unassembled WGS sequence"/>
</dbReference>
<dbReference type="EMBL" id="PVZC01000005">
    <property type="protein sequence ID" value="PRX97819.1"/>
    <property type="molecule type" value="Genomic_DNA"/>
</dbReference>
<dbReference type="InterPro" id="IPR000868">
    <property type="entry name" value="Isochorismatase-like_dom"/>
</dbReference>
<keyword evidence="1" id="KW-0378">Hydrolase</keyword>
<protein>
    <submittedName>
        <fullName evidence="3">Bifunctional isochorismate lyase/aryl carrier protein</fullName>
    </submittedName>
</protein>
<dbReference type="GO" id="GO:0008908">
    <property type="term" value="F:isochorismatase activity"/>
    <property type="evidence" value="ECO:0007669"/>
    <property type="project" value="InterPro"/>
</dbReference>
<reference evidence="3 4" key="1">
    <citation type="submission" date="2018-03" db="EMBL/GenBank/DDBJ databases">
        <title>Genomic Encyclopedia of Archaeal and Bacterial Type Strains, Phase II (KMG-II): from individual species to whole genera.</title>
        <authorList>
            <person name="Goeker M."/>
        </authorList>
    </citation>
    <scope>NUCLEOTIDE SEQUENCE [LARGE SCALE GENOMIC DNA]</scope>
    <source>
        <strain evidence="3 4">DSM 45601</strain>
    </source>
</reference>
<dbReference type="OrthoDB" id="5794853at2"/>
<dbReference type="InterPro" id="IPR016291">
    <property type="entry name" value="Isochorismatase"/>
</dbReference>
<name>A0A2T0Q214_9ACTN</name>
<dbReference type="Pfam" id="PF00857">
    <property type="entry name" value="Isochorismatase"/>
    <property type="match status" value="1"/>
</dbReference>